<name>A0AAD9GET1_9STRA</name>
<reference evidence="1" key="1">
    <citation type="submission" date="2023-08" db="EMBL/GenBank/DDBJ databases">
        <title>Reference Genome Resource for the Citrus Pathogen Phytophthora citrophthora.</title>
        <authorList>
            <person name="Moller H."/>
            <person name="Coetzee B."/>
            <person name="Rose L.J."/>
            <person name="Van Niekerk J.M."/>
        </authorList>
    </citation>
    <scope>NUCLEOTIDE SEQUENCE</scope>
    <source>
        <strain evidence="1">STE-U-9442</strain>
    </source>
</reference>
<evidence type="ECO:0000313" key="2">
    <source>
        <dbReference type="Proteomes" id="UP001259832"/>
    </source>
</evidence>
<dbReference type="AlphaFoldDB" id="A0AAD9GET1"/>
<keyword evidence="2" id="KW-1185">Reference proteome</keyword>
<dbReference type="Proteomes" id="UP001259832">
    <property type="component" value="Unassembled WGS sequence"/>
</dbReference>
<gene>
    <name evidence="1" type="ORF">P3T76_009780</name>
</gene>
<organism evidence="1 2">
    <name type="scientific">Phytophthora citrophthora</name>
    <dbReference type="NCBI Taxonomy" id="4793"/>
    <lineage>
        <taxon>Eukaryota</taxon>
        <taxon>Sar</taxon>
        <taxon>Stramenopiles</taxon>
        <taxon>Oomycota</taxon>
        <taxon>Peronosporomycetes</taxon>
        <taxon>Peronosporales</taxon>
        <taxon>Peronosporaceae</taxon>
        <taxon>Phytophthora</taxon>
    </lineage>
</organism>
<proteinExistence type="predicted"/>
<evidence type="ECO:0000313" key="1">
    <source>
        <dbReference type="EMBL" id="KAK1937002.1"/>
    </source>
</evidence>
<comment type="caution">
    <text evidence="1">The sequence shown here is derived from an EMBL/GenBank/DDBJ whole genome shotgun (WGS) entry which is preliminary data.</text>
</comment>
<accession>A0AAD9GET1</accession>
<sequence length="116" mass="13000">MNASLAKRDVLLDGINTVLTFGMSIRLWRMEVGFALRKLLSLGHTYEVEYSLPVECIADLQLSSHFGLSVVSLLDTHVFQVEKCEMSKYPMEFVDNSTQGSSIHVTTIEPDDYLVG</sequence>
<protein>
    <submittedName>
        <fullName evidence="1">Uncharacterized protein</fullName>
    </submittedName>
</protein>
<dbReference type="EMBL" id="JASMQC010000020">
    <property type="protein sequence ID" value="KAK1937002.1"/>
    <property type="molecule type" value="Genomic_DNA"/>
</dbReference>